<evidence type="ECO:0000313" key="3">
    <source>
        <dbReference type="Proteomes" id="UP000254124"/>
    </source>
</evidence>
<proteinExistence type="predicted"/>
<keyword evidence="1" id="KW-0175">Coiled coil</keyword>
<name>A0A379SAU0_SALER</name>
<protein>
    <submittedName>
        <fullName evidence="2">Type-I secretion protein</fullName>
    </submittedName>
</protein>
<evidence type="ECO:0000313" key="2">
    <source>
        <dbReference type="EMBL" id="SUG17280.1"/>
    </source>
</evidence>
<dbReference type="Proteomes" id="UP000254124">
    <property type="component" value="Unassembled WGS sequence"/>
</dbReference>
<dbReference type="AlphaFoldDB" id="A0A379SAU0"/>
<sequence>MLAVFMTVAALIVYICVAKIDIVSPGTGVITGASDKLVIVSPDSGFINKFDLRTGSKVNIGDILFSYTNLDVFHQEKTLNELVLFADRRIVSLEEDQRLLKILLAGEISEESEFSTENKDFFSQELSAYKLLNEYFSLRNEEKNLKLREEKMIEEKNDLHDRLLLLKRKGNLLKSARAPEIEIINNKTEISQIISQITTGEISLLSLQNDIKLANNRFRSSVLEQLNNNAEQLEQLRRERLENRGQLELLRNKIKANSVFITDEWHNIKY</sequence>
<organism evidence="2 3">
    <name type="scientific">Salmonella enterica subsp. arizonae</name>
    <dbReference type="NCBI Taxonomy" id="59203"/>
    <lineage>
        <taxon>Bacteria</taxon>
        <taxon>Pseudomonadati</taxon>
        <taxon>Pseudomonadota</taxon>
        <taxon>Gammaproteobacteria</taxon>
        <taxon>Enterobacterales</taxon>
        <taxon>Enterobacteriaceae</taxon>
        <taxon>Salmonella</taxon>
    </lineage>
</organism>
<evidence type="ECO:0000256" key="1">
    <source>
        <dbReference type="SAM" id="Coils"/>
    </source>
</evidence>
<reference evidence="2 3" key="1">
    <citation type="submission" date="2018-06" db="EMBL/GenBank/DDBJ databases">
        <authorList>
            <consortium name="Pathogen Informatics"/>
            <person name="Doyle S."/>
        </authorList>
    </citation>
    <scope>NUCLEOTIDE SEQUENCE [LARGE SCALE GENOMIC DNA]</scope>
    <source>
        <strain evidence="2 3">NCTC7295</strain>
    </source>
</reference>
<feature type="coiled-coil region" evidence="1">
    <location>
        <begin position="216"/>
        <end position="253"/>
    </location>
</feature>
<dbReference type="EMBL" id="UGWZ01000001">
    <property type="protein sequence ID" value="SUG17280.1"/>
    <property type="molecule type" value="Genomic_DNA"/>
</dbReference>
<accession>A0A379SAU0</accession>
<gene>
    <name evidence="2" type="ORF">NCTC7295_05030</name>
</gene>